<evidence type="ECO:0000256" key="1">
    <source>
        <dbReference type="SAM" id="MobiDB-lite"/>
    </source>
</evidence>
<proteinExistence type="predicted"/>
<feature type="compositionally biased region" description="Low complexity" evidence="1">
    <location>
        <begin position="646"/>
        <end position="660"/>
    </location>
</feature>
<reference evidence="3 4" key="2">
    <citation type="submission" date="2015-05" db="EMBL/GenBank/DDBJ databases">
        <title>Distinctive expansion of gene families associated with plant cell wall degradation and secondary metabolism in the genomes of grapevine trunk pathogens.</title>
        <authorList>
            <person name="Lawrence D.P."/>
            <person name="Travadon R."/>
            <person name="Rolshausen P.E."/>
            <person name="Baumgartner K."/>
        </authorList>
    </citation>
    <scope>NUCLEOTIDE SEQUENCE [LARGE SCALE GENOMIC DNA]</scope>
    <source>
        <strain evidence="3">DS831</strain>
    </source>
</reference>
<evidence type="ECO:0000313" key="3">
    <source>
        <dbReference type="EMBL" id="KKY15930.1"/>
    </source>
</evidence>
<dbReference type="Proteomes" id="UP000034182">
    <property type="component" value="Unassembled WGS sequence"/>
</dbReference>
<protein>
    <submittedName>
        <fullName evidence="3">Putative abc transporter</fullName>
    </submittedName>
</protein>
<feature type="region of interest" description="Disordered" evidence="1">
    <location>
        <begin position="646"/>
        <end position="677"/>
    </location>
</feature>
<reference evidence="3 4" key="1">
    <citation type="submission" date="2015-03" db="EMBL/GenBank/DDBJ databases">
        <authorList>
            <person name="Morales-Cruz A."/>
            <person name="Amrine K.C."/>
            <person name="Cantu D."/>
        </authorList>
    </citation>
    <scope>NUCLEOTIDE SEQUENCE [LARGE SCALE GENOMIC DNA]</scope>
    <source>
        <strain evidence="3">DS831</strain>
    </source>
</reference>
<dbReference type="Pfam" id="PF00005">
    <property type="entry name" value="ABC_tran"/>
    <property type="match status" value="1"/>
</dbReference>
<dbReference type="PANTHER" id="PTHR43514">
    <property type="entry name" value="ABC TRANSPORTER I FAMILY MEMBER 10"/>
    <property type="match status" value="1"/>
</dbReference>
<dbReference type="GO" id="GO:0016887">
    <property type="term" value="F:ATP hydrolysis activity"/>
    <property type="evidence" value="ECO:0007669"/>
    <property type="project" value="InterPro"/>
</dbReference>
<sequence length="743" mass="83783">MRFFSARRVSPAALRQYATRAHSPLIRIENATFYRNNPTPGDESSNPPLYPDLNFTLPAESDPSQHWAVLSTSSTNRTAFLQILRGQHLSIPHTARSYPYLLTDEITKKDPRLRNPHNAIQYVGFDAERGGLPGGASTKGAYMSARYESLREVTDWSVRDYLLGNTELNADESLTAKPPPDMVERVMRDLNLDALQHMAVSRLSNGQTRRARIAKALLARPELLLLDGPFMGLDPHTLQYLSGLLHRMAEARQPRLLLSLRPYDVIPDWITHFVVVGHRPKVSVAGDRKEMFEFLREHYMRTNETDIEFRTPYFKLDPNPPDWGGVYHGERVVDVLDEEMDDMLALYEIARTMEAKGDFDGISQDPARAAKMRSGKTTLLSLITSDHPQTYSAPVKLFGRSRLPTPGEPGISIFEIQSRIGHSSPEVHTYFPKHLTIRRVLESAWADTPLSKPRLTYEADEKVNACLRWFRNELCPDQGDTLDQRGEAFTWGRRSKAQVNPPRWLEITATTLRDEEALMHEALDWADTTRFGELSFSAQRVALFVRAIIKAPDLVVLDEAFSGMDELSRDKCMLFLHHGESMTLRYLLRDRPRLRAQGARPFTSTLARIGRVRVPGLAPHQALVVVAHARDEVPGCIREFLTLPEPSSHFSPSPSPSSSKSNKDDRPAPRTGILDGPMSYDARRWGRVWGVQYSVGRQKVNAPDDRKEAILGAGSPIEVYSNGLNIYTDTISVNGQATEMVCL</sequence>
<gene>
    <name evidence="3" type="ORF">UCDDS831_g07413</name>
</gene>
<dbReference type="PROSITE" id="PS50893">
    <property type="entry name" value="ABC_TRANSPORTER_2"/>
    <property type="match status" value="1"/>
</dbReference>
<evidence type="ECO:0000313" key="4">
    <source>
        <dbReference type="Proteomes" id="UP000034182"/>
    </source>
</evidence>
<dbReference type="InterPro" id="IPR027417">
    <property type="entry name" value="P-loop_NTPase"/>
</dbReference>
<evidence type="ECO:0000259" key="2">
    <source>
        <dbReference type="PROSITE" id="PS50893"/>
    </source>
</evidence>
<dbReference type="EMBL" id="LAQI01000178">
    <property type="protein sequence ID" value="KKY15930.1"/>
    <property type="molecule type" value="Genomic_DNA"/>
</dbReference>
<comment type="caution">
    <text evidence="3">The sequence shown here is derived from an EMBL/GenBank/DDBJ whole genome shotgun (WGS) entry which is preliminary data.</text>
</comment>
<dbReference type="InterPro" id="IPR050334">
    <property type="entry name" value="Molybdenum_import_ModC"/>
</dbReference>
<dbReference type="GO" id="GO:0005524">
    <property type="term" value="F:ATP binding"/>
    <property type="evidence" value="ECO:0007669"/>
    <property type="project" value="InterPro"/>
</dbReference>
<dbReference type="SUPFAM" id="SSF52540">
    <property type="entry name" value="P-loop containing nucleoside triphosphate hydrolases"/>
    <property type="match status" value="2"/>
</dbReference>
<dbReference type="GO" id="GO:0005739">
    <property type="term" value="C:mitochondrion"/>
    <property type="evidence" value="ECO:0007669"/>
    <property type="project" value="TreeGrafter"/>
</dbReference>
<dbReference type="AlphaFoldDB" id="A0A0G2GG14"/>
<dbReference type="Gene3D" id="3.40.50.300">
    <property type="entry name" value="P-loop containing nucleotide triphosphate hydrolases"/>
    <property type="match status" value="2"/>
</dbReference>
<feature type="domain" description="ABC transporter" evidence="2">
    <location>
        <begin position="26"/>
        <end position="304"/>
    </location>
</feature>
<dbReference type="CDD" id="cd00267">
    <property type="entry name" value="ABC_ATPase"/>
    <property type="match status" value="1"/>
</dbReference>
<name>A0A0G2GG14_9PEZI</name>
<accession>A0A0G2GG14</accession>
<dbReference type="PANTHER" id="PTHR43514:SF4">
    <property type="entry name" value="ABC TRANSPORTER I FAMILY MEMBER 10"/>
    <property type="match status" value="1"/>
</dbReference>
<dbReference type="InterPro" id="IPR003439">
    <property type="entry name" value="ABC_transporter-like_ATP-bd"/>
</dbReference>
<organism evidence="3 4">
    <name type="scientific">Diplodia seriata</name>
    <dbReference type="NCBI Taxonomy" id="420778"/>
    <lineage>
        <taxon>Eukaryota</taxon>
        <taxon>Fungi</taxon>
        <taxon>Dikarya</taxon>
        <taxon>Ascomycota</taxon>
        <taxon>Pezizomycotina</taxon>
        <taxon>Dothideomycetes</taxon>
        <taxon>Dothideomycetes incertae sedis</taxon>
        <taxon>Botryosphaeriales</taxon>
        <taxon>Botryosphaeriaceae</taxon>
        <taxon>Diplodia</taxon>
    </lineage>
</organism>